<dbReference type="GO" id="GO:0080008">
    <property type="term" value="C:Cul4-RING E3 ubiquitin ligase complex"/>
    <property type="evidence" value="ECO:0007669"/>
    <property type="project" value="TreeGrafter"/>
</dbReference>
<accession>A0A9N9TFP3</accession>
<keyword evidence="3" id="KW-0677">Repeat</keyword>
<dbReference type="Gene3D" id="2.130.10.10">
    <property type="entry name" value="YVTN repeat-like/Quinoprotein amine dehydrogenase"/>
    <property type="match status" value="1"/>
</dbReference>
<dbReference type="InterPro" id="IPR039085">
    <property type="entry name" value="DCA10"/>
</dbReference>
<evidence type="ECO:0000313" key="5">
    <source>
        <dbReference type="EMBL" id="CAG9857552.1"/>
    </source>
</evidence>
<evidence type="ECO:0000256" key="2">
    <source>
        <dbReference type="ARBA" id="ARBA00022574"/>
    </source>
</evidence>
<proteinExistence type="inferred from homology"/>
<dbReference type="Pfam" id="PF00400">
    <property type="entry name" value="WD40"/>
    <property type="match status" value="2"/>
</dbReference>
<dbReference type="PANTHER" id="PTHR14588">
    <property type="entry name" value="DDB1- AND CUL4-ASSOCIATED FACTOR 10"/>
    <property type="match status" value="1"/>
</dbReference>
<evidence type="ECO:0000256" key="3">
    <source>
        <dbReference type="ARBA" id="ARBA00022737"/>
    </source>
</evidence>
<protein>
    <submittedName>
        <fullName evidence="5">Uncharacterized protein</fullName>
    </submittedName>
</protein>
<reference evidence="5" key="1">
    <citation type="submission" date="2022-01" db="EMBL/GenBank/DDBJ databases">
        <authorList>
            <person name="King R."/>
        </authorList>
    </citation>
    <scope>NUCLEOTIDE SEQUENCE</scope>
</reference>
<feature type="repeat" description="WD" evidence="4">
    <location>
        <begin position="106"/>
        <end position="146"/>
    </location>
</feature>
<dbReference type="Proteomes" id="UP001153712">
    <property type="component" value="Chromosome 14"/>
</dbReference>
<dbReference type="InterPro" id="IPR015943">
    <property type="entry name" value="WD40/YVTN_repeat-like_dom_sf"/>
</dbReference>
<comment type="similarity">
    <text evidence="1">Belongs to the WD repeat DCAF10 family.</text>
</comment>
<feature type="repeat" description="WD" evidence="4">
    <location>
        <begin position="148"/>
        <end position="189"/>
    </location>
</feature>
<gene>
    <name evidence="5" type="ORF">PHYEVI_LOCUS3957</name>
</gene>
<dbReference type="SUPFAM" id="SSF50978">
    <property type="entry name" value="WD40 repeat-like"/>
    <property type="match status" value="1"/>
</dbReference>
<dbReference type="InterPro" id="IPR001680">
    <property type="entry name" value="WD40_rpt"/>
</dbReference>
<organism evidence="5 6">
    <name type="scientific">Phyllotreta striolata</name>
    <name type="common">Striped flea beetle</name>
    <name type="synonym">Crioceris striolata</name>
    <dbReference type="NCBI Taxonomy" id="444603"/>
    <lineage>
        <taxon>Eukaryota</taxon>
        <taxon>Metazoa</taxon>
        <taxon>Ecdysozoa</taxon>
        <taxon>Arthropoda</taxon>
        <taxon>Hexapoda</taxon>
        <taxon>Insecta</taxon>
        <taxon>Pterygota</taxon>
        <taxon>Neoptera</taxon>
        <taxon>Endopterygota</taxon>
        <taxon>Coleoptera</taxon>
        <taxon>Polyphaga</taxon>
        <taxon>Cucujiformia</taxon>
        <taxon>Chrysomeloidea</taxon>
        <taxon>Chrysomelidae</taxon>
        <taxon>Galerucinae</taxon>
        <taxon>Alticini</taxon>
        <taxon>Phyllotreta</taxon>
    </lineage>
</organism>
<dbReference type="OrthoDB" id="20669at2759"/>
<dbReference type="AlphaFoldDB" id="A0A9N9TFP3"/>
<dbReference type="InterPro" id="IPR036322">
    <property type="entry name" value="WD40_repeat_dom_sf"/>
</dbReference>
<evidence type="ECO:0000313" key="6">
    <source>
        <dbReference type="Proteomes" id="UP001153712"/>
    </source>
</evidence>
<dbReference type="PROSITE" id="PS00678">
    <property type="entry name" value="WD_REPEATS_1"/>
    <property type="match status" value="1"/>
</dbReference>
<dbReference type="EMBL" id="OU900107">
    <property type="protein sequence ID" value="CAG9857552.1"/>
    <property type="molecule type" value="Genomic_DNA"/>
</dbReference>
<dbReference type="SMART" id="SM00320">
    <property type="entry name" value="WD40"/>
    <property type="match status" value="4"/>
</dbReference>
<evidence type="ECO:0000256" key="1">
    <source>
        <dbReference type="ARBA" id="ARBA00005903"/>
    </source>
</evidence>
<dbReference type="InterPro" id="IPR019775">
    <property type="entry name" value="WD40_repeat_CS"/>
</dbReference>
<sequence length="521" mass="59089">MSQSSSGRAIPTRIESDSVCKLKFLDIIEKRSLGFNRTGLEDSIAFKLYKNIYPFPFGAQNSLQNSVGGIFNLEFSLDGKLLVAACEGKQILIFDSANQKLVHNVPDAHSNCVNCVRFLNDKHFATCSDDASIKIWDVRKVKHSMKTLHGHSNWIKNIEWSEKENVMVTSAFDGSIYAWNLKSPNESNMMYDKVFLMNGLMRMKLTGDGTKMIISTTNGFIIIIHDLNLLTLATDLRSFRPSLYRLMQISDQCFPIGTVYNYLFSPNRKRNRIEFIEDFPNEAEVISSLQIHPHGWCSVSRNVNAEEDEEWTAVHDIQTRHPDDYKNAYTYVNEAEPEETSPGGANQPTDLWMGFVTVADYYRTHSREYGRARQDAGAGESLQPPTMGILNTGLIGANASFDAYFNQFPDERNKIVRNLPRMTHYVKEKNVGKGFIKELCFSGDGRVICSPCDRGVRLLAFNERCEELSVCVPDEPRQLETVLEMKNYHKDVVVSCKFSPAHCQLVSGCLGSEIKWYQPVI</sequence>
<dbReference type="PANTHER" id="PTHR14588:SF2">
    <property type="entry name" value="DDB1- AND CUL4-ASSOCIATED FACTOR 10"/>
    <property type="match status" value="1"/>
</dbReference>
<name>A0A9N9TFP3_PHYSR</name>
<keyword evidence="2 4" id="KW-0853">WD repeat</keyword>
<dbReference type="PROSITE" id="PS50082">
    <property type="entry name" value="WD_REPEATS_2"/>
    <property type="match status" value="2"/>
</dbReference>
<keyword evidence="6" id="KW-1185">Reference proteome</keyword>
<dbReference type="PROSITE" id="PS50294">
    <property type="entry name" value="WD_REPEATS_REGION"/>
    <property type="match status" value="2"/>
</dbReference>
<evidence type="ECO:0000256" key="4">
    <source>
        <dbReference type="PROSITE-ProRule" id="PRU00221"/>
    </source>
</evidence>